<feature type="transmembrane region" description="Helical" evidence="8">
    <location>
        <begin position="234"/>
        <end position="254"/>
    </location>
</feature>
<evidence type="ECO:0000256" key="1">
    <source>
        <dbReference type="ARBA" id="ARBA00004651"/>
    </source>
</evidence>
<dbReference type="InterPro" id="IPR002781">
    <property type="entry name" value="TM_pro_TauE-like"/>
</dbReference>
<evidence type="ECO:0000256" key="4">
    <source>
        <dbReference type="ARBA" id="ARBA00022475"/>
    </source>
</evidence>
<keyword evidence="10" id="KW-1185">Reference proteome</keyword>
<protein>
    <recommendedName>
        <fullName evidence="8">Probable membrane transporter protein</fullName>
    </recommendedName>
</protein>
<organism evidence="9 10">
    <name type="scientific">Alloyangia pacifica</name>
    <dbReference type="NCBI Taxonomy" id="311180"/>
    <lineage>
        <taxon>Bacteria</taxon>
        <taxon>Pseudomonadati</taxon>
        <taxon>Pseudomonadota</taxon>
        <taxon>Alphaproteobacteria</taxon>
        <taxon>Rhodobacterales</taxon>
        <taxon>Roseobacteraceae</taxon>
        <taxon>Alloyangia</taxon>
    </lineage>
</organism>
<keyword evidence="4 8" id="KW-1003">Cell membrane</keyword>
<dbReference type="Pfam" id="PF01925">
    <property type="entry name" value="TauE"/>
    <property type="match status" value="1"/>
</dbReference>
<comment type="subcellular location">
    <subcellularLocation>
        <location evidence="1 8">Cell membrane</location>
        <topology evidence="1 8">Multi-pass membrane protein</topology>
    </subcellularLocation>
</comment>
<evidence type="ECO:0000256" key="5">
    <source>
        <dbReference type="ARBA" id="ARBA00022692"/>
    </source>
</evidence>
<dbReference type="PANTHER" id="PTHR30269">
    <property type="entry name" value="TRANSMEMBRANE PROTEIN YFCA"/>
    <property type="match status" value="1"/>
</dbReference>
<feature type="transmembrane region" description="Helical" evidence="8">
    <location>
        <begin position="107"/>
        <end position="125"/>
    </location>
</feature>
<keyword evidence="3" id="KW-0813">Transport</keyword>
<dbReference type="EMBL" id="FOZW01000004">
    <property type="protein sequence ID" value="SFS74519.1"/>
    <property type="molecule type" value="Genomic_DNA"/>
</dbReference>
<evidence type="ECO:0000256" key="8">
    <source>
        <dbReference type="RuleBase" id="RU363041"/>
    </source>
</evidence>
<dbReference type="OrthoDB" id="9800873at2"/>
<dbReference type="RefSeq" id="WP_092423774.1">
    <property type="nucleotide sequence ID" value="NZ_FNCL01000004.1"/>
</dbReference>
<reference evidence="10" key="1">
    <citation type="submission" date="2016-10" db="EMBL/GenBank/DDBJ databases">
        <authorList>
            <person name="Varghese N."/>
            <person name="Submissions S."/>
        </authorList>
    </citation>
    <scope>NUCLEOTIDE SEQUENCE [LARGE SCALE GENOMIC DNA]</scope>
    <source>
        <strain evidence="10">DSM 26894</strain>
    </source>
</reference>
<name>A0A1I6SC58_9RHOB</name>
<feature type="transmembrane region" description="Helical" evidence="8">
    <location>
        <begin position="180"/>
        <end position="199"/>
    </location>
</feature>
<dbReference type="InterPro" id="IPR052017">
    <property type="entry name" value="TSUP"/>
</dbReference>
<gene>
    <name evidence="9" type="ORF">SAMN04488050_104261</name>
</gene>
<evidence type="ECO:0000313" key="9">
    <source>
        <dbReference type="EMBL" id="SFS74519.1"/>
    </source>
</evidence>
<keyword evidence="6 8" id="KW-1133">Transmembrane helix</keyword>
<evidence type="ECO:0000256" key="6">
    <source>
        <dbReference type="ARBA" id="ARBA00022989"/>
    </source>
</evidence>
<dbReference type="GO" id="GO:0005886">
    <property type="term" value="C:plasma membrane"/>
    <property type="evidence" value="ECO:0007669"/>
    <property type="project" value="UniProtKB-SubCell"/>
</dbReference>
<proteinExistence type="inferred from homology"/>
<evidence type="ECO:0000256" key="2">
    <source>
        <dbReference type="ARBA" id="ARBA00009142"/>
    </source>
</evidence>
<comment type="similarity">
    <text evidence="2 8">Belongs to the 4-toluene sulfonate uptake permease (TSUP) (TC 2.A.102) family.</text>
</comment>
<dbReference type="PANTHER" id="PTHR30269:SF32">
    <property type="entry name" value="MEMBRANE TRANSPORTER PROTEIN-RELATED"/>
    <property type="match status" value="1"/>
</dbReference>
<dbReference type="AlphaFoldDB" id="A0A1I6SC58"/>
<feature type="transmembrane region" description="Helical" evidence="8">
    <location>
        <begin position="205"/>
        <end position="222"/>
    </location>
</feature>
<keyword evidence="5 8" id="KW-0812">Transmembrane</keyword>
<sequence>MDALFTLVSPATLALAFAVAALAGLVKGMVGFAMPMIMISGLGSVVSPELALAGLILPTVATNALQAFGEGPRAAWDTVKRFKVLLVVAFIMLVLSAQLVRVLPVQVLLAMIGGPVFVFCLMQLAGWRPNLPNGATPRIEATVGAIAGFIGGMSGVWGPPFVAYLTAIGTEKRDQIRVQGVAYGLGAISLVAAHTVSGVFNAQTAPFSAALLVPAMGGMWLGRRIHDRIDQAMFRKLTLIVLLVAALNLLRRAFFG</sequence>
<keyword evidence="7 8" id="KW-0472">Membrane</keyword>
<evidence type="ECO:0000256" key="3">
    <source>
        <dbReference type="ARBA" id="ARBA00022448"/>
    </source>
</evidence>
<evidence type="ECO:0000256" key="7">
    <source>
        <dbReference type="ARBA" id="ARBA00023136"/>
    </source>
</evidence>
<evidence type="ECO:0000313" key="10">
    <source>
        <dbReference type="Proteomes" id="UP000199392"/>
    </source>
</evidence>
<feature type="transmembrane region" description="Helical" evidence="8">
    <location>
        <begin position="82"/>
        <end position="100"/>
    </location>
</feature>
<feature type="transmembrane region" description="Helical" evidence="8">
    <location>
        <begin position="145"/>
        <end position="168"/>
    </location>
</feature>
<accession>A0A1I6SC58</accession>
<dbReference type="STRING" id="311180.SAMN04488050_104261"/>
<dbReference type="Proteomes" id="UP000199392">
    <property type="component" value="Unassembled WGS sequence"/>
</dbReference>